<dbReference type="Gene3D" id="2.60.40.10">
    <property type="entry name" value="Immunoglobulins"/>
    <property type="match status" value="3"/>
</dbReference>
<accession>F8DZ26</accession>
<proteinExistence type="predicted"/>
<dbReference type="STRING" id="662755.CRES_0606"/>
<dbReference type="InterPro" id="IPR013783">
    <property type="entry name" value="Ig-like_fold"/>
</dbReference>
<dbReference type="HOGENOM" id="CLU_227516_0_0_11"/>
<dbReference type="KEGG" id="crd:CRES_0606"/>
<organism evidence="8 9">
    <name type="scientific">Corynebacterium resistens (strain DSM 45100 / JCM 12819 / GTC 2026 / SICGH 158)</name>
    <dbReference type="NCBI Taxonomy" id="662755"/>
    <lineage>
        <taxon>Bacteria</taxon>
        <taxon>Bacillati</taxon>
        <taxon>Actinomycetota</taxon>
        <taxon>Actinomycetes</taxon>
        <taxon>Mycobacteriales</taxon>
        <taxon>Corynebacteriaceae</taxon>
        <taxon>Corynebacterium</taxon>
    </lineage>
</organism>
<evidence type="ECO:0000259" key="7">
    <source>
        <dbReference type="PROSITE" id="PS50847"/>
    </source>
</evidence>
<keyword evidence="3" id="KW-0732">Signal</keyword>
<dbReference type="NCBIfam" id="NF038186">
    <property type="entry name" value="YPDG_rpt"/>
    <property type="match status" value="13"/>
</dbReference>
<reference evidence="8 9" key="1">
    <citation type="journal article" date="2012" name="BMC Genomics">
        <title>Complete genome sequence, lifestyle, and multi-drug resistance of the human pathogen Corynebacterium resistens DSM 45100 isolated from blood samples of a leukemia patient.</title>
        <authorList>
            <person name="Schroder J."/>
            <person name="Maus I."/>
            <person name="Meyer K."/>
            <person name="Wordemann S."/>
            <person name="Blom J."/>
            <person name="Jaenicke S."/>
            <person name="Schneider J."/>
            <person name="Trost E."/>
            <person name="Tauch A."/>
        </authorList>
    </citation>
    <scope>NUCLEOTIDE SEQUENCE [LARGE SCALE GENOMIC DNA]</scope>
    <source>
        <strain evidence="9">DSM 45100 / JCM 12819 / CCUG 50093 / GTC 2026 / SICGH 158</strain>
    </source>
</reference>
<dbReference type="Pfam" id="PF18957">
    <property type="entry name" value="RibLong"/>
    <property type="match status" value="15"/>
</dbReference>
<keyword evidence="6" id="KW-0472">Membrane</keyword>
<dbReference type="PROSITE" id="PS50847">
    <property type="entry name" value="GRAM_POS_ANCHORING"/>
    <property type="match status" value="1"/>
</dbReference>
<sequence>MPSTRSRHFRHRNHVAPAVRRFIFKDRMRAVLAAGAIVAVITSGTVVVQSFEPHDSHSTQISNTAVNEIASDGTWQGQYTVNGQIFVDRGGLQNFYNSGDEFKNGVTIKAYFVDKDGAVSPTYTTTSKNLAGQDGRYSILMKPWTDAKGKVHTFEAIPGEQLRVWAVAPNGYTISHTESYPIGTSTKRDNAAWNLASGANHVYNWSISLQELPTDWQWREPATRTDSSSKIQDDGGWVRGTIYWDQAHTWGATGYPQYNPGLGDVPAPNVEVVGSYVNDEVARRFDAWLGKNPKASQKDFQAAQQQILSDYQKETGQSGIAETVRGFTDANGNYLLQFNGIYGNSYSNAGISADKSLYGKVANSPTDGTWYQSQARSKHINAKYMYVFPTSATTQNVTMASMQVPMFQNITDTDLTDSTGPVGAAGVLFNYSNVNFPMRPGTPKFDVVNYDNSNNPARPGDTAYTSATGLVPNTPYTVKWWDEQGNVVKEEKLITDGIGNLPKSTYTVDPKLATSQVYTASLLDKAGQEFAADSFIALPFKAVTPVGSVGDAYSGSIAQSIPAGAKVNYAASNLPPGLTLDPATGKITGTPTTAGTWDVAVVSTITTADGQTLKLNNTVPISITDVPLVNGVVGDAYVQKVEPTGLPEGSTYTLKSAENLPAGLSFNPATGTITGTPTVAGTADNVKLTYDITLPDGTVVKNHVDDVSLKIAPPIAPAQRFNATNEPDYQDTAVVQGAQILIPLPINKDGSAVPTGSQFVPGPNFPAWATLNADGSISAAPGTDVPAGPVTMQVVVVYPDGSNDLIDVVVDVKQAPPKAAPLAETNDPSYQPTTVVAGSAASVPAPLNSNGSLPPTGSTFTAGPDAPDWVKVNSDGSLDFTPPKGTAAGEYTVPVVVTYPDGSKETITTTINVTAPAPARQATTNEPVYDPITVLPGTTAEVPSPLNFDGTAPPAGTKFTGGNADGAKVPDWIQVNPDGSLTVKPGSNVKPGDYAVPITVTYPDGSTESIAATVTVSPTPPAPSVPQNRVYDPKYQDNSVVQGAEQNIPAPVDSTGLALPTGTKFALDAPAPGWVTIGEDGSLTAKPGTDVAPGDYPVSVVVTYPDGTTERVTTTIKVTPAPQPPAAPNDQTFNPVYADSTVLQGDTATLPAPLDNGQPLPEGTKFAPGADVPAWATVNPDGTITVNPTDSTPTGDTTIKVLVTYPDGTSETVTAAVKVAEVPAPPAPEGKLVDAYQPTYTPESVVQGVPHEVPAPLNTDGAAMPAGTKFTAAGDTPAWVTVNEDGSLQLKADENVAPGEYSVPIQVTYTDGTSEVVNVKVTVSAPSVTPDPEVPDNEANAPTYPDVSIQQGAERTIPTPLNADETSMPSGTTFEQTGDSYPWVTVNSDGTVSLAPGADVTPGDYPVTVKVTYPDGTTDTVTMKLSVTAKPADQTTDPTTNSVDAKYQQDNAVKAGDSSVVPVPTDANNSPLPAGTTFEGALLPDWAKVNSDGSISLNPPADVTTSDVVLHVRAIYPDGSRDVVTVPVHVEGVQTPPALTQSSSYQPVYPTDTTAHAGSNDPVNIPAPQWADGKAPDGAKFALADGAPSWMTVNPDGSITVKPGADVPAGDYLVPVVVTYPDGTNERINVPVAVTAPSKQQTYTPVYTQDTKVEAGKTVDIAAPSWENDLKPTQPVSFAATTGAPAGVTVNQDGSITFAADEKLAAGTYVIPVEVTYADGSQEVVTVPVVVSAAPGTSVPPVVVDASTYQPTYGAPTTVKAGETATVSAPNWGDNKPNGDVKFTAGDTSPSWAAVNPDGSIDVKPGDNVPAGTYIVPVVVTYPDGTTEIVNVPVIVEAPAVPSKTNPELYQPVYPTNNSVEAGKELSVSPKWENDKSPAGPTTFSPGVAYPSWATVTPEGTVIANPPESVAPGTYYMPVVVTYPDGLKDYISVPIEVTNSGTTTPSVQTDNTRYHASYPTTTVNAGGEPVTTAPVWENRTVPGGGTTFTKGQNAPEWATVNPDGSITIQPGADVPPGNYVVPVVVKYPDGSEDIVYAPVSVGNPTVPSTTHDVDVYQPVYVTDTTVKPNDVHDIPAPKEASGAPFPAGTTFALGDQDPFSAKSINPQTGEIHMEVPSWKKPGTYYIPVVVTYPDGTTETVNVPFVVESTAAPEDPSASTAVPVYGSIQASPGKQITTLPPVFTDNGKTVDMPAGTTFTPGPGAPTDMKIGTDGAVTVTVPKDAQPGTLIRVPVIATVPGADPHTAWVEINVTPAPLNGVSPIWTGGGAAAGATVTVPNTGGPVQPGTTISTEGPGTATLNPNGSITVSVDENATPGSVIIVTVKDAEGKVIDTVQITVTSKPAETSTPGTTTPGTDAPGTTTPGTTAPGTTTPGTDAPGTTTPGTTAPGTTTPGTDAPGTTTPGTTTPGTDAPGTTAPGTTTPGTTAPGTTTPGTTAPGTTTPGTTAPGTTTPGTTTPGTTAPGTTTPGTDTPGTTTPGTETPSPEQPGNPDGSSIDPLDKGIIAGIIGAIAGGALGSSTPMGPRPGTTLPGSATPSQPGKPGKPGKPGTSKPNEPGKQGSSQPGKSNGSGKPGKPGTPGDSGANVTRPAQPSTGSNPQSPITNGVSGGNQGGREGIDANGSANNSSRSGQLAMTGLSGLAITAGIALAALLAGGALMLLRRRREED</sequence>
<dbReference type="InterPro" id="IPR019931">
    <property type="entry name" value="LPXTG_anchor"/>
</dbReference>
<feature type="compositionally biased region" description="Low complexity" evidence="5">
    <location>
        <begin position="2619"/>
        <end position="2631"/>
    </location>
</feature>
<dbReference type="InterPro" id="IPR044055">
    <property type="entry name" value="RibLong"/>
</dbReference>
<evidence type="ECO:0000313" key="8">
    <source>
        <dbReference type="EMBL" id="AEI08967.1"/>
    </source>
</evidence>
<dbReference type="EMBL" id="CP002857">
    <property type="protein sequence ID" value="AEI08967.1"/>
    <property type="molecule type" value="Genomic_DNA"/>
</dbReference>
<dbReference type="InterPro" id="IPR015919">
    <property type="entry name" value="Cadherin-like_sf"/>
</dbReference>
<evidence type="ECO:0000256" key="6">
    <source>
        <dbReference type="SAM" id="Phobius"/>
    </source>
</evidence>
<evidence type="ECO:0000256" key="4">
    <source>
        <dbReference type="ARBA" id="ARBA00023088"/>
    </source>
</evidence>
<feature type="compositionally biased region" description="Low complexity" evidence="5">
    <location>
        <begin position="2347"/>
        <end position="2480"/>
    </location>
</feature>
<feature type="transmembrane region" description="Helical" evidence="6">
    <location>
        <begin position="2632"/>
        <end position="2660"/>
    </location>
</feature>
<feature type="compositionally biased region" description="Low complexity" evidence="5">
    <location>
        <begin position="2535"/>
        <end position="2583"/>
    </location>
</feature>
<dbReference type="SUPFAM" id="SSF49313">
    <property type="entry name" value="Cadherin-like"/>
    <property type="match status" value="2"/>
</dbReference>
<keyword evidence="6" id="KW-0812">Transmembrane</keyword>
<keyword evidence="4" id="KW-0572">Peptidoglycan-anchor</keyword>
<keyword evidence="1" id="KW-0134">Cell wall</keyword>
<name>F8DZ26_CORRG</name>
<evidence type="ECO:0000256" key="3">
    <source>
        <dbReference type="ARBA" id="ARBA00022729"/>
    </source>
</evidence>
<feature type="region of interest" description="Disordered" evidence="5">
    <location>
        <begin position="2340"/>
        <end position="2501"/>
    </location>
</feature>
<evidence type="ECO:0000256" key="5">
    <source>
        <dbReference type="SAM" id="MobiDB-lite"/>
    </source>
</evidence>
<dbReference type="eggNOG" id="COG3147">
    <property type="taxonomic scope" value="Bacteria"/>
</dbReference>
<dbReference type="GO" id="GO:0016020">
    <property type="term" value="C:membrane"/>
    <property type="evidence" value="ECO:0007669"/>
    <property type="project" value="InterPro"/>
</dbReference>
<dbReference type="eggNOG" id="COG3064">
    <property type="taxonomic scope" value="Bacteria"/>
</dbReference>
<dbReference type="eggNOG" id="COG4223">
    <property type="taxonomic scope" value="Bacteria"/>
</dbReference>
<evidence type="ECO:0000256" key="1">
    <source>
        <dbReference type="ARBA" id="ARBA00022512"/>
    </source>
</evidence>
<feature type="region of interest" description="Disordered" evidence="5">
    <location>
        <begin position="2513"/>
        <end position="2631"/>
    </location>
</feature>
<dbReference type="RefSeq" id="WP_013887990.1">
    <property type="nucleotide sequence ID" value="NC_015673.1"/>
</dbReference>
<dbReference type="Pfam" id="PF05345">
    <property type="entry name" value="He_PIG"/>
    <property type="match status" value="2"/>
</dbReference>
<dbReference type="OrthoDB" id="4426455at2"/>
<keyword evidence="9" id="KW-1185">Reference proteome</keyword>
<protein>
    <submittedName>
        <fullName evidence="8">Cell surface protein</fullName>
    </submittedName>
</protein>
<feature type="domain" description="Gram-positive cocci surface proteins LPxTG" evidence="7">
    <location>
        <begin position="2632"/>
        <end position="2667"/>
    </location>
</feature>
<dbReference type="GO" id="GO:0005975">
    <property type="term" value="P:carbohydrate metabolic process"/>
    <property type="evidence" value="ECO:0007669"/>
    <property type="project" value="UniProtKB-ARBA"/>
</dbReference>
<keyword evidence="2" id="KW-0964">Secreted</keyword>
<keyword evidence="6" id="KW-1133">Transmembrane helix</keyword>
<dbReference type="GO" id="GO:0005509">
    <property type="term" value="F:calcium ion binding"/>
    <property type="evidence" value="ECO:0007669"/>
    <property type="project" value="InterPro"/>
</dbReference>
<gene>
    <name evidence="8" type="primary">surB</name>
    <name evidence="8" type="ordered locus">CRES_0606</name>
</gene>
<dbReference type="Proteomes" id="UP000000492">
    <property type="component" value="Chromosome"/>
</dbReference>
<feature type="region of interest" description="Disordered" evidence="5">
    <location>
        <begin position="1454"/>
        <end position="1473"/>
    </location>
</feature>
<feature type="compositionally biased region" description="Polar residues" evidence="5">
    <location>
        <begin position="2584"/>
        <end position="2605"/>
    </location>
</feature>
<evidence type="ECO:0000313" key="9">
    <source>
        <dbReference type="Proteomes" id="UP000000492"/>
    </source>
</evidence>
<evidence type="ECO:0000256" key="2">
    <source>
        <dbReference type="ARBA" id="ARBA00022525"/>
    </source>
</evidence>